<dbReference type="SUPFAM" id="SSF143422">
    <property type="entry name" value="Transposase IS200-like"/>
    <property type="match status" value="1"/>
</dbReference>
<sequence>MNPLPQRKNIRLKHYDYSQAGYYFITICTHKKQHLLSSIVGGGFHAAHTPFNTEPKIELTIIGKEILKTIEYIDTNYINVKFDKFVIMPNHIHFIVILGEIESKESSNLDRYCKDNGNLDAATGRRGNLPLQRVVGQLKSYTNRMYNAFNKREDLILWQRNYYEHIIRNDQEYEEIYEYIETNPLKWQEDKYFIDDP</sequence>
<proteinExistence type="predicted"/>
<evidence type="ECO:0000313" key="3">
    <source>
        <dbReference type="Proteomes" id="UP000184447"/>
    </source>
</evidence>
<dbReference type="InterPro" id="IPR052715">
    <property type="entry name" value="RAYT_transposase"/>
</dbReference>
<dbReference type="GO" id="GO:0004803">
    <property type="term" value="F:transposase activity"/>
    <property type="evidence" value="ECO:0007669"/>
    <property type="project" value="InterPro"/>
</dbReference>
<evidence type="ECO:0000259" key="1">
    <source>
        <dbReference type="SMART" id="SM01321"/>
    </source>
</evidence>
<dbReference type="SMART" id="SM01321">
    <property type="entry name" value="Y1_Tnp"/>
    <property type="match status" value="1"/>
</dbReference>
<dbReference type="EMBL" id="FQXM01000009">
    <property type="protein sequence ID" value="SHH66399.1"/>
    <property type="molecule type" value="Genomic_DNA"/>
</dbReference>
<dbReference type="PANTHER" id="PTHR36966">
    <property type="entry name" value="REP-ASSOCIATED TYROSINE TRANSPOSASE"/>
    <property type="match status" value="1"/>
</dbReference>
<organism evidence="2 3">
    <name type="scientific">Clostridium grantii DSM 8605</name>
    <dbReference type="NCBI Taxonomy" id="1121316"/>
    <lineage>
        <taxon>Bacteria</taxon>
        <taxon>Bacillati</taxon>
        <taxon>Bacillota</taxon>
        <taxon>Clostridia</taxon>
        <taxon>Eubacteriales</taxon>
        <taxon>Clostridiaceae</taxon>
        <taxon>Clostridium</taxon>
    </lineage>
</organism>
<name>A0A1M5UTT1_9CLOT</name>
<dbReference type="GO" id="GO:0006313">
    <property type="term" value="P:DNA transposition"/>
    <property type="evidence" value="ECO:0007669"/>
    <property type="project" value="InterPro"/>
</dbReference>
<dbReference type="GO" id="GO:0043565">
    <property type="term" value="F:sequence-specific DNA binding"/>
    <property type="evidence" value="ECO:0007669"/>
    <property type="project" value="TreeGrafter"/>
</dbReference>
<dbReference type="Proteomes" id="UP000184447">
    <property type="component" value="Unassembled WGS sequence"/>
</dbReference>
<dbReference type="AlphaFoldDB" id="A0A1M5UTT1"/>
<dbReference type="Gene3D" id="3.30.70.1290">
    <property type="entry name" value="Transposase IS200-like"/>
    <property type="match status" value="1"/>
</dbReference>
<protein>
    <submittedName>
        <fullName evidence="2">REP element-mobilizing transposase RayT</fullName>
    </submittedName>
</protein>
<dbReference type="InterPro" id="IPR036515">
    <property type="entry name" value="Transposase_17_sf"/>
</dbReference>
<dbReference type="RefSeq" id="WP_073338199.1">
    <property type="nucleotide sequence ID" value="NZ_FQXM01000009.1"/>
</dbReference>
<accession>A0A1M5UTT1</accession>
<reference evidence="2 3" key="1">
    <citation type="submission" date="2016-11" db="EMBL/GenBank/DDBJ databases">
        <authorList>
            <person name="Jaros S."/>
            <person name="Januszkiewicz K."/>
            <person name="Wedrychowicz H."/>
        </authorList>
    </citation>
    <scope>NUCLEOTIDE SEQUENCE [LARGE SCALE GENOMIC DNA]</scope>
    <source>
        <strain evidence="2 3">DSM 8605</strain>
    </source>
</reference>
<evidence type="ECO:0000313" key="2">
    <source>
        <dbReference type="EMBL" id="SHH66399.1"/>
    </source>
</evidence>
<keyword evidence="3" id="KW-1185">Reference proteome</keyword>
<dbReference type="InterPro" id="IPR002686">
    <property type="entry name" value="Transposase_17"/>
</dbReference>
<feature type="domain" description="Transposase IS200-like" evidence="1">
    <location>
        <begin position="18"/>
        <end position="183"/>
    </location>
</feature>
<dbReference type="OrthoDB" id="9794403at2"/>
<dbReference type="PANTHER" id="PTHR36966:SF1">
    <property type="entry name" value="REP-ASSOCIATED TYROSINE TRANSPOSASE"/>
    <property type="match status" value="1"/>
</dbReference>
<gene>
    <name evidence="2" type="ORF">SAMN02745207_01896</name>
</gene>